<accession>A0A369B2Q3</accession>
<evidence type="ECO:0000313" key="2">
    <source>
        <dbReference type="Proteomes" id="UP000288197"/>
    </source>
</evidence>
<name>A0A369B2Q3_9ENTE</name>
<dbReference type="EMBL" id="NGJX01000003">
    <property type="protein sequence ID" value="RSU03792.1"/>
    <property type="molecule type" value="Genomic_DNA"/>
</dbReference>
<keyword evidence="2" id="KW-1185">Reference proteome</keyword>
<gene>
    <name evidence="1" type="ORF">CBF32_03735</name>
</gene>
<dbReference type="AlphaFoldDB" id="A0A369B2Q3"/>
<organism evidence="1 2">
    <name type="scientific">Vagococcus fluvialis</name>
    <dbReference type="NCBI Taxonomy" id="2738"/>
    <lineage>
        <taxon>Bacteria</taxon>
        <taxon>Bacillati</taxon>
        <taxon>Bacillota</taxon>
        <taxon>Bacilli</taxon>
        <taxon>Lactobacillales</taxon>
        <taxon>Enterococcaceae</taxon>
        <taxon>Vagococcus</taxon>
    </lineage>
</organism>
<dbReference type="Proteomes" id="UP000288197">
    <property type="component" value="Unassembled WGS sequence"/>
</dbReference>
<dbReference type="GeneID" id="63145941"/>
<protein>
    <submittedName>
        <fullName evidence="1">Uncharacterized protein</fullName>
    </submittedName>
</protein>
<comment type="caution">
    <text evidence="1">The sequence shown here is derived from an EMBL/GenBank/DDBJ whole genome shotgun (WGS) entry which is preliminary data.</text>
</comment>
<proteinExistence type="predicted"/>
<sequence length="178" mass="20784">MFQQKKVYKSLENRNFTPESLLKELEDLKEFKFNDVSYTGISLNIDMLITQYLRNDQFSLIEVQGGLAKKNYATWHQDLSLAINIFNHFADYTKAHFNDYLEEAKKYQAETGNSNTSPEYKAYFEQGNSMYFHDVLHSVFDISRKIDLSVEDFEEALAADNIDATEYPLPEKKVFEGK</sequence>
<evidence type="ECO:0000313" key="1">
    <source>
        <dbReference type="EMBL" id="RSU03792.1"/>
    </source>
</evidence>
<reference evidence="1 2" key="1">
    <citation type="submission" date="2017-05" db="EMBL/GenBank/DDBJ databases">
        <title>Vagococcus spp. assemblies.</title>
        <authorList>
            <person name="Gulvik C.A."/>
        </authorList>
    </citation>
    <scope>NUCLEOTIDE SEQUENCE [LARGE SCALE GENOMIC DNA]</scope>
    <source>
        <strain evidence="1 2">NCFB 2497</strain>
    </source>
</reference>
<dbReference type="OrthoDB" id="2199414at2"/>
<dbReference type="RefSeq" id="WP_114289137.1">
    <property type="nucleotide sequence ID" value="NZ_CP081461.1"/>
</dbReference>